<reference evidence="1" key="1">
    <citation type="journal article" date="2014" name="Int. J. Syst. Evol. Microbiol.">
        <title>Complete genome sequence of Corynebacterium casei LMG S-19264T (=DSM 44701T), isolated from a smear-ripened cheese.</title>
        <authorList>
            <consortium name="US DOE Joint Genome Institute (JGI-PGF)"/>
            <person name="Walter F."/>
            <person name="Albersmeier A."/>
            <person name="Kalinowski J."/>
            <person name="Ruckert C."/>
        </authorList>
    </citation>
    <scope>NUCLEOTIDE SEQUENCE</scope>
    <source>
        <strain evidence="1">VKM Ac-1321</strain>
    </source>
</reference>
<name>A0A9W6KPY8_9ACTN</name>
<proteinExistence type="predicted"/>
<dbReference type="AlphaFoldDB" id="A0A9W6KPY8"/>
<protein>
    <submittedName>
        <fullName evidence="1">Uncharacterized protein</fullName>
    </submittedName>
</protein>
<dbReference type="EMBL" id="BSFP01000053">
    <property type="protein sequence ID" value="GLL05107.1"/>
    <property type="molecule type" value="Genomic_DNA"/>
</dbReference>
<dbReference type="RefSeq" id="WP_271189785.1">
    <property type="nucleotide sequence ID" value="NZ_BSFP01000053.1"/>
</dbReference>
<reference evidence="1" key="2">
    <citation type="submission" date="2023-01" db="EMBL/GenBank/DDBJ databases">
        <authorList>
            <person name="Sun Q."/>
            <person name="Evtushenko L."/>
        </authorList>
    </citation>
    <scope>NUCLEOTIDE SEQUENCE</scope>
    <source>
        <strain evidence="1">VKM Ac-1321</strain>
    </source>
</reference>
<evidence type="ECO:0000313" key="1">
    <source>
        <dbReference type="EMBL" id="GLL05107.1"/>
    </source>
</evidence>
<keyword evidence="2" id="KW-1185">Reference proteome</keyword>
<comment type="caution">
    <text evidence="1">The sequence shown here is derived from an EMBL/GenBank/DDBJ whole genome shotgun (WGS) entry which is preliminary data.</text>
</comment>
<accession>A0A9W6KPY8</accession>
<organism evidence="1 2">
    <name type="scientific">Dactylosporangium matsuzakiense</name>
    <dbReference type="NCBI Taxonomy" id="53360"/>
    <lineage>
        <taxon>Bacteria</taxon>
        <taxon>Bacillati</taxon>
        <taxon>Actinomycetota</taxon>
        <taxon>Actinomycetes</taxon>
        <taxon>Micromonosporales</taxon>
        <taxon>Micromonosporaceae</taxon>
        <taxon>Dactylosporangium</taxon>
    </lineage>
</organism>
<evidence type="ECO:0000313" key="2">
    <source>
        <dbReference type="Proteomes" id="UP001143480"/>
    </source>
</evidence>
<sequence length="121" mass="12944">MTTDDTSARTAIGTFCTSLPQLTQMAAAEGWTERLRLDTTAVRTEPATAPTVVTALWRFLGLSIDGRGHDVRAGLLGHSATPPPDSRYACPGDRCSRTDRRVPGEPAPVCGLFGDAMVWRG</sequence>
<gene>
    <name evidence="1" type="ORF">GCM10017581_068540</name>
</gene>
<dbReference type="Proteomes" id="UP001143480">
    <property type="component" value="Unassembled WGS sequence"/>
</dbReference>